<evidence type="ECO:0000313" key="2">
    <source>
        <dbReference type="EMBL" id="TID30467.1"/>
    </source>
</evidence>
<name>A0A4T0X612_9ASCO</name>
<evidence type="ECO:0000313" key="3">
    <source>
        <dbReference type="Proteomes" id="UP000307173"/>
    </source>
</evidence>
<feature type="region of interest" description="Disordered" evidence="1">
    <location>
        <begin position="66"/>
        <end position="127"/>
    </location>
</feature>
<protein>
    <submittedName>
        <fullName evidence="2">Uncharacterized protein</fullName>
    </submittedName>
</protein>
<accession>A0A4T0X612</accession>
<feature type="compositionally biased region" description="Low complexity" evidence="1">
    <location>
        <begin position="90"/>
        <end position="127"/>
    </location>
</feature>
<dbReference type="AlphaFoldDB" id="A0A4T0X612"/>
<organism evidence="2 3">
    <name type="scientific">Pichia inconspicua</name>
    <dbReference type="NCBI Taxonomy" id="52247"/>
    <lineage>
        <taxon>Eukaryota</taxon>
        <taxon>Fungi</taxon>
        <taxon>Dikarya</taxon>
        <taxon>Ascomycota</taxon>
        <taxon>Saccharomycotina</taxon>
        <taxon>Pichiomycetes</taxon>
        <taxon>Pichiales</taxon>
        <taxon>Pichiaceae</taxon>
        <taxon>Pichia</taxon>
    </lineage>
</organism>
<reference evidence="2 3" key="1">
    <citation type="journal article" date="2019" name="Front. Genet.">
        <title>Whole-Genome Sequencing of the Opportunistic Yeast Pathogen Candida inconspicua Uncovers Its Hybrid Origin.</title>
        <authorList>
            <person name="Mixao V."/>
            <person name="Hansen A.P."/>
            <person name="Saus E."/>
            <person name="Boekhout T."/>
            <person name="Lass-Florl C."/>
            <person name="Gabaldon T."/>
        </authorList>
    </citation>
    <scope>NUCLEOTIDE SEQUENCE [LARGE SCALE GENOMIC DNA]</scope>
    <source>
        <strain evidence="2 3">CBS 180</strain>
    </source>
</reference>
<gene>
    <name evidence="2" type="ORF">CANINC_000978</name>
</gene>
<dbReference type="Proteomes" id="UP000307173">
    <property type="component" value="Unassembled WGS sequence"/>
</dbReference>
<proteinExistence type="predicted"/>
<evidence type="ECO:0000256" key="1">
    <source>
        <dbReference type="SAM" id="MobiDB-lite"/>
    </source>
</evidence>
<sequence length="367" mass="41548">MNGLAEESDELSDLNLFRFPSKNPEINETFDMEEYELNPDSIMEVDSSAKDQNDLFLSKLYLQSDTNKQNRSNRRHLSNSSNVFNHELTNRTPTSPRSPSSFRSPGNPRNSVSSTMSSASSRFSAEVPSSRVKELDSAFQFETSYQFKGNRTSIQAPVSPFGTRYDFEKPNLFKKDISSSFLTSDRVSKPNSDLNSENTLDLYKTFQPATPTPRRVSMKSLNKYRHSRNLSISSSPISPQEHFDSAHTFMDDSRSRHSKDFSIDNDDSRRTVMNEYTYEDRLTPTCSNSDLKNLTNTHTDFGNNNTGRSISYEEFDDKNTGMVKSSSSSIYSLGEGEIITLKHKPSIVYITTDATTKSLDLGRIDQS</sequence>
<comment type="caution">
    <text evidence="2">The sequence shown here is derived from an EMBL/GenBank/DDBJ whole genome shotgun (WGS) entry which is preliminary data.</text>
</comment>
<keyword evidence="3" id="KW-1185">Reference proteome</keyword>
<dbReference type="EMBL" id="SELW01000142">
    <property type="protein sequence ID" value="TID30467.1"/>
    <property type="molecule type" value="Genomic_DNA"/>
</dbReference>